<evidence type="ECO:0000313" key="3">
    <source>
        <dbReference type="Proteomes" id="UP000183299"/>
    </source>
</evidence>
<dbReference type="Proteomes" id="UP000183299">
    <property type="component" value="Unassembled WGS sequence"/>
</dbReference>
<protein>
    <submittedName>
        <fullName evidence="2">TniQ protein</fullName>
    </submittedName>
</protein>
<dbReference type="STRING" id="576117.SAMN04488138_105282"/>
<dbReference type="EMBL" id="FORY01000005">
    <property type="protein sequence ID" value="SFJ49734.1"/>
    <property type="molecule type" value="Genomic_DNA"/>
</dbReference>
<sequence>MTLWPTLPFDSEETLLSYADRLAMMHTGWGMGRLLKDFGINVEHFTSGREEAVAAFAEGVGLPFEDIQRTSVRTLPWGGSFRSEPISKGFLSPQVACYCPACLEEDGQRSRHKFRLLWGFHHVVRCDRHNVWLTQTPQTKANNMRVALGDAPMGERVAATAETPAYLSWLRERVHGHGSPNDKWLAEQTIEQVLTASEMLGCVLEHGHKVTPKKLSLPQTEEATDIGFSIYGEGPEAITEALDTIRGTSPAKAVQAGPLAYYGKLFDWLDRRCNKIDPGPIRDLLRDHIVKHSAVEPGTMVLGVEITERRYHTLSSLSEAVGVKRPRLSRLLKKMGELPADASEVESGGMVFEAARTVSLIEDYKTAILLKDVPEYLGASKRQVENLYRRGILQPLIPRTARGAVRHVVFGRKHLDEILKRISELPDLDETEAGNFHPISYACQRGAGCFEDILVDIFEGRVSGFRNRDQFGIGSIYVDVSSLVATKKSA</sequence>
<keyword evidence="3" id="KW-1185">Reference proteome</keyword>
<evidence type="ECO:0000259" key="1">
    <source>
        <dbReference type="Pfam" id="PF06527"/>
    </source>
</evidence>
<feature type="domain" description="TniQ" evidence="1">
    <location>
        <begin position="9"/>
        <end position="132"/>
    </location>
</feature>
<proteinExistence type="predicted"/>
<reference evidence="2 3" key="1">
    <citation type="submission" date="2016-10" db="EMBL/GenBank/DDBJ databases">
        <authorList>
            <person name="de Groot N.N."/>
        </authorList>
    </citation>
    <scope>NUCLEOTIDE SEQUENCE [LARGE SCALE GENOMIC DNA]</scope>
    <source>
        <strain evidence="2 3">CGMCC 1.8891</strain>
    </source>
</reference>
<evidence type="ECO:0000313" key="2">
    <source>
        <dbReference type="EMBL" id="SFJ49734.1"/>
    </source>
</evidence>
<gene>
    <name evidence="2" type="ORF">SAMN04488138_105282</name>
</gene>
<dbReference type="GeneID" id="98666743"/>
<organism evidence="2 3">
    <name type="scientific">Celeribacter halophilus</name>
    <dbReference type="NCBI Taxonomy" id="576117"/>
    <lineage>
        <taxon>Bacteria</taxon>
        <taxon>Pseudomonadati</taxon>
        <taxon>Pseudomonadota</taxon>
        <taxon>Alphaproteobacteria</taxon>
        <taxon>Rhodobacterales</taxon>
        <taxon>Roseobacteraceae</taxon>
        <taxon>Celeribacter</taxon>
    </lineage>
</organism>
<dbReference type="RefSeq" id="WP_158527967.1">
    <property type="nucleotide sequence ID" value="NZ_FORY01000005.1"/>
</dbReference>
<dbReference type="AlphaFoldDB" id="A0A1I3RT00"/>
<dbReference type="Pfam" id="PF06527">
    <property type="entry name" value="TniQ"/>
    <property type="match status" value="1"/>
</dbReference>
<dbReference type="InterPro" id="IPR009492">
    <property type="entry name" value="TniQ"/>
</dbReference>
<accession>A0A1I3RT00</accession>
<name>A0A1I3RT00_9RHOB</name>